<keyword evidence="3 5" id="KW-0067">ATP-binding</keyword>
<dbReference type="PANTHER" id="PTHR43514">
    <property type="entry name" value="ABC TRANSPORTER I FAMILY MEMBER 10"/>
    <property type="match status" value="1"/>
</dbReference>
<comment type="caution">
    <text evidence="5">The sequence shown here is derived from an EMBL/GenBank/DDBJ whole genome shotgun (WGS) entry which is preliminary data.</text>
</comment>
<evidence type="ECO:0000256" key="3">
    <source>
        <dbReference type="ARBA" id="ARBA00022840"/>
    </source>
</evidence>
<feature type="domain" description="ABC transporter" evidence="4">
    <location>
        <begin position="19"/>
        <end position="256"/>
    </location>
</feature>
<dbReference type="AlphaFoldDB" id="A0A4R2MQG6"/>
<dbReference type="PANTHER" id="PTHR43514:SF4">
    <property type="entry name" value="ABC TRANSPORTER I FAMILY MEMBER 10"/>
    <property type="match status" value="1"/>
</dbReference>
<evidence type="ECO:0000259" key="4">
    <source>
        <dbReference type="PROSITE" id="PS50893"/>
    </source>
</evidence>
<reference evidence="5 6" key="1">
    <citation type="submission" date="2019-03" db="EMBL/GenBank/DDBJ databases">
        <title>Genomic Encyclopedia of Type Strains, Phase IV (KMG-IV): sequencing the most valuable type-strain genomes for metagenomic binning, comparative biology and taxonomic classification.</title>
        <authorList>
            <person name="Goeker M."/>
        </authorList>
    </citation>
    <scope>NUCLEOTIDE SEQUENCE [LARGE SCALE GENOMIC DNA]</scope>
    <source>
        <strain evidence="5 6">DSM 1709</strain>
    </source>
</reference>
<evidence type="ECO:0000256" key="1">
    <source>
        <dbReference type="ARBA" id="ARBA00022475"/>
    </source>
</evidence>
<accession>A0A4R2MQG6</accession>
<name>A0A4R2MQG6_RUBGE</name>
<dbReference type="SUPFAM" id="SSF52540">
    <property type="entry name" value="P-loop containing nucleoside triphosphate hydrolases"/>
    <property type="match status" value="1"/>
</dbReference>
<dbReference type="InterPro" id="IPR003439">
    <property type="entry name" value="ABC_transporter-like_ATP-bd"/>
</dbReference>
<dbReference type="OrthoDB" id="5298774at2"/>
<sequence>MRLWPRPQAADDDETPRALQLQVAMPLASAHGPMRLDVALRLAPGEWAALLGPSGAGKTTLLRLVAGLARPEAGRVDWGDECWSDAARGVFVPTRHRRVGFVFQDHALFPQMTARRNVEFALRPGAPRRLAGDWLDWAGLAALADRRPEQLSGGQQQRLALARTLASQPRLLLLDEPLSSLDAALRHELQDGLLRLRRGDIPGHGRPSALLVTHDPAEALRLAGRLLRLEQGRLQQDLPAAPPSDDGCLRVPARVLARHADGAVEVEAAGQRCRIAADGDWRVGDLVLVSAAAPRIEAASSAGRVS</sequence>
<keyword evidence="2" id="KW-0547">Nucleotide-binding</keyword>
<dbReference type="InterPro" id="IPR027417">
    <property type="entry name" value="P-loop_NTPase"/>
</dbReference>
<dbReference type="RefSeq" id="WP_132644404.1">
    <property type="nucleotide sequence ID" value="NZ_CP181386.1"/>
</dbReference>
<evidence type="ECO:0000313" key="5">
    <source>
        <dbReference type="EMBL" id="TCP05396.1"/>
    </source>
</evidence>
<dbReference type="Pfam" id="PF00005">
    <property type="entry name" value="ABC_tran"/>
    <property type="match status" value="1"/>
</dbReference>
<dbReference type="InterPro" id="IPR003593">
    <property type="entry name" value="AAA+_ATPase"/>
</dbReference>
<protein>
    <submittedName>
        <fullName evidence="5">Molybdate transport system ATP-binding protein</fullName>
    </submittedName>
</protein>
<proteinExistence type="predicted"/>
<dbReference type="Proteomes" id="UP000295106">
    <property type="component" value="Unassembled WGS sequence"/>
</dbReference>
<evidence type="ECO:0000256" key="2">
    <source>
        <dbReference type="ARBA" id="ARBA00022741"/>
    </source>
</evidence>
<keyword evidence="1" id="KW-0472">Membrane</keyword>
<dbReference type="PROSITE" id="PS50893">
    <property type="entry name" value="ABC_TRANSPORTER_2"/>
    <property type="match status" value="1"/>
</dbReference>
<evidence type="ECO:0000313" key="6">
    <source>
        <dbReference type="Proteomes" id="UP000295106"/>
    </source>
</evidence>
<gene>
    <name evidence="5" type="ORF">EV684_101268</name>
</gene>
<dbReference type="InterPro" id="IPR050334">
    <property type="entry name" value="Molybdenum_import_ModC"/>
</dbReference>
<organism evidence="5 6">
    <name type="scientific">Rubrivivax gelatinosus</name>
    <name type="common">Rhodocyclus gelatinosus</name>
    <name type="synonym">Rhodopseudomonas gelatinosa</name>
    <dbReference type="NCBI Taxonomy" id="28068"/>
    <lineage>
        <taxon>Bacteria</taxon>
        <taxon>Pseudomonadati</taxon>
        <taxon>Pseudomonadota</taxon>
        <taxon>Betaproteobacteria</taxon>
        <taxon>Burkholderiales</taxon>
        <taxon>Sphaerotilaceae</taxon>
        <taxon>Rubrivivax</taxon>
    </lineage>
</organism>
<dbReference type="SMART" id="SM00382">
    <property type="entry name" value="AAA"/>
    <property type="match status" value="1"/>
</dbReference>
<dbReference type="PROSITE" id="PS00211">
    <property type="entry name" value="ABC_TRANSPORTER_1"/>
    <property type="match status" value="1"/>
</dbReference>
<dbReference type="GeneID" id="99686998"/>
<dbReference type="GO" id="GO:0005524">
    <property type="term" value="F:ATP binding"/>
    <property type="evidence" value="ECO:0007669"/>
    <property type="project" value="UniProtKB-KW"/>
</dbReference>
<dbReference type="EMBL" id="SLXD01000001">
    <property type="protein sequence ID" value="TCP05396.1"/>
    <property type="molecule type" value="Genomic_DNA"/>
</dbReference>
<dbReference type="GO" id="GO:0016887">
    <property type="term" value="F:ATP hydrolysis activity"/>
    <property type="evidence" value="ECO:0007669"/>
    <property type="project" value="InterPro"/>
</dbReference>
<keyword evidence="1" id="KW-1003">Cell membrane</keyword>
<dbReference type="Gene3D" id="3.40.50.300">
    <property type="entry name" value="P-loop containing nucleotide triphosphate hydrolases"/>
    <property type="match status" value="1"/>
</dbReference>
<dbReference type="InterPro" id="IPR017871">
    <property type="entry name" value="ABC_transporter-like_CS"/>
</dbReference>